<gene>
    <name evidence="2" type="ORF">GGI25_006349</name>
</gene>
<reference evidence="2" key="1">
    <citation type="submission" date="2022-07" db="EMBL/GenBank/DDBJ databases">
        <title>Phylogenomic reconstructions and comparative analyses of Kickxellomycotina fungi.</title>
        <authorList>
            <person name="Reynolds N.K."/>
            <person name="Stajich J.E."/>
            <person name="Barry K."/>
            <person name="Grigoriev I.V."/>
            <person name="Crous P."/>
            <person name="Smith M.E."/>
        </authorList>
    </citation>
    <scope>NUCLEOTIDE SEQUENCE</scope>
    <source>
        <strain evidence="2">NRRL 3115</strain>
    </source>
</reference>
<dbReference type="AlphaFoldDB" id="A0A9W8FX21"/>
<dbReference type="EMBL" id="JANBTW010000177">
    <property type="protein sequence ID" value="KAJ2668794.1"/>
    <property type="molecule type" value="Genomic_DNA"/>
</dbReference>
<dbReference type="OrthoDB" id="5597211at2759"/>
<evidence type="ECO:0000256" key="1">
    <source>
        <dbReference type="SAM" id="MobiDB-lite"/>
    </source>
</evidence>
<protein>
    <submittedName>
        <fullName evidence="2">Uncharacterized protein</fullName>
    </submittedName>
</protein>
<proteinExistence type="predicted"/>
<evidence type="ECO:0000313" key="3">
    <source>
        <dbReference type="Proteomes" id="UP001151518"/>
    </source>
</evidence>
<feature type="compositionally biased region" description="Basic and acidic residues" evidence="1">
    <location>
        <begin position="65"/>
        <end position="74"/>
    </location>
</feature>
<feature type="region of interest" description="Disordered" evidence="1">
    <location>
        <begin position="60"/>
        <end position="89"/>
    </location>
</feature>
<comment type="caution">
    <text evidence="2">The sequence shown here is derived from an EMBL/GenBank/DDBJ whole genome shotgun (WGS) entry which is preliminary data.</text>
</comment>
<accession>A0A9W8FX21</accession>
<dbReference type="Proteomes" id="UP001151518">
    <property type="component" value="Unassembled WGS sequence"/>
</dbReference>
<organism evidence="2 3">
    <name type="scientific">Coemansia spiralis</name>
    <dbReference type="NCBI Taxonomy" id="417178"/>
    <lineage>
        <taxon>Eukaryota</taxon>
        <taxon>Fungi</taxon>
        <taxon>Fungi incertae sedis</taxon>
        <taxon>Zoopagomycota</taxon>
        <taxon>Kickxellomycotina</taxon>
        <taxon>Kickxellomycetes</taxon>
        <taxon>Kickxellales</taxon>
        <taxon>Kickxellaceae</taxon>
        <taxon>Coemansia</taxon>
    </lineage>
</organism>
<evidence type="ECO:0000313" key="2">
    <source>
        <dbReference type="EMBL" id="KAJ2668794.1"/>
    </source>
</evidence>
<name>A0A9W8FX21_9FUNG</name>
<sequence length="318" mass="36055">MLATKVRHDAAKQIARPARKLIEANRPALVCAPEEYPGSPNYVPGQQGYAPGFPPPRKWRATVQKKPEPLRAHELPSSSTPKPATALESNPERVYRQKVRMLRHTYHHDHLLSTERREAELSERMQRAREFTLDRRARLARERNQYVINVLEDPVSSENVLNAEGRTLMPNIPDKHGLNRLEPGHKLEPPRVSVAMPPKANRERAEERARNRSVMRELQYEGRVQTLMALYHEAESFVHYGNLGKKIHECVNILSVSQPTLGEMVNDLKSNGGVVTAAEAGRRTAELRNLLLGTSGRQGRLGIDGLKKWTEEHGNNKE</sequence>